<feature type="non-terminal residue" evidence="2">
    <location>
        <position position="40"/>
    </location>
</feature>
<accession>A0A6J4LUZ6</accession>
<evidence type="ECO:0000313" key="2">
    <source>
        <dbReference type="EMBL" id="CAA9342346.1"/>
    </source>
</evidence>
<feature type="region of interest" description="Disordered" evidence="1">
    <location>
        <begin position="1"/>
        <end position="40"/>
    </location>
</feature>
<organism evidence="2">
    <name type="scientific">uncultured Frankineae bacterium</name>
    <dbReference type="NCBI Taxonomy" id="437475"/>
    <lineage>
        <taxon>Bacteria</taxon>
        <taxon>Bacillati</taxon>
        <taxon>Actinomycetota</taxon>
        <taxon>Actinomycetes</taxon>
        <taxon>Frankiales</taxon>
        <taxon>environmental samples</taxon>
    </lineage>
</organism>
<sequence length="40" mass="4064">ADDCPTASTPTTATSGPPDRSPPSTPPGPQGTRRRATARM</sequence>
<name>A0A6J4LUZ6_9ACTN</name>
<feature type="non-terminal residue" evidence="2">
    <location>
        <position position="1"/>
    </location>
</feature>
<dbReference type="EMBL" id="CADCUE010000170">
    <property type="protein sequence ID" value="CAA9342346.1"/>
    <property type="molecule type" value="Genomic_DNA"/>
</dbReference>
<feature type="compositionally biased region" description="Low complexity" evidence="1">
    <location>
        <begin position="1"/>
        <end position="18"/>
    </location>
</feature>
<gene>
    <name evidence="2" type="ORF">AVDCRST_MAG16-1941</name>
</gene>
<protein>
    <submittedName>
        <fullName evidence="2">Uncharacterized protein</fullName>
    </submittedName>
</protein>
<feature type="compositionally biased region" description="Pro residues" evidence="1">
    <location>
        <begin position="19"/>
        <end position="29"/>
    </location>
</feature>
<proteinExistence type="predicted"/>
<dbReference type="AlphaFoldDB" id="A0A6J4LUZ6"/>
<reference evidence="2" key="1">
    <citation type="submission" date="2020-02" db="EMBL/GenBank/DDBJ databases">
        <authorList>
            <person name="Meier V. D."/>
        </authorList>
    </citation>
    <scope>NUCLEOTIDE SEQUENCE</scope>
    <source>
        <strain evidence="2">AVDCRST_MAG16</strain>
    </source>
</reference>
<evidence type="ECO:0000256" key="1">
    <source>
        <dbReference type="SAM" id="MobiDB-lite"/>
    </source>
</evidence>